<feature type="transmembrane region" description="Helical" evidence="1">
    <location>
        <begin position="28"/>
        <end position="48"/>
    </location>
</feature>
<evidence type="ECO:0000313" key="2">
    <source>
        <dbReference type="EMBL" id="SNY50282.1"/>
    </source>
</evidence>
<evidence type="ECO:0000313" key="3">
    <source>
        <dbReference type="Proteomes" id="UP000219612"/>
    </source>
</evidence>
<reference evidence="2 3" key="1">
    <citation type="submission" date="2017-09" db="EMBL/GenBank/DDBJ databases">
        <authorList>
            <person name="Ehlers B."/>
            <person name="Leendertz F.H."/>
        </authorList>
    </citation>
    <scope>NUCLEOTIDE SEQUENCE [LARGE SCALE GENOMIC DNA]</scope>
    <source>
        <strain evidence="2 3">CGMCC 4.6857</strain>
    </source>
</reference>
<gene>
    <name evidence="2" type="ORF">SAMN05421748_110281</name>
</gene>
<feature type="transmembrane region" description="Helical" evidence="1">
    <location>
        <begin position="60"/>
        <end position="81"/>
    </location>
</feature>
<dbReference type="RefSeq" id="WP_245923332.1">
    <property type="nucleotide sequence ID" value="NZ_OBDY01000010.1"/>
</dbReference>
<accession>A0A285IQN3</accession>
<evidence type="ECO:0008006" key="4">
    <source>
        <dbReference type="Google" id="ProtNLM"/>
    </source>
</evidence>
<name>A0A285IQN3_9ACTN</name>
<keyword evidence="1" id="KW-0472">Membrane</keyword>
<feature type="transmembrane region" description="Helical" evidence="1">
    <location>
        <begin position="181"/>
        <end position="201"/>
    </location>
</feature>
<feature type="transmembrane region" description="Helical" evidence="1">
    <location>
        <begin position="379"/>
        <end position="402"/>
    </location>
</feature>
<evidence type="ECO:0000256" key="1">
    <source>
        <dbReference type="SAM" id="Phobius"/>
    </source>
</evidence>
<keyword evidence="3" id="KW-1185">Reference proteome</keyword>
<feature type="transmembrane region" description="Helical" evidence="1">
    <location>
        <begin position="234"/>
        <end position="252"/>
    </location>
</feature>
<organism evidence="2 3">
    <name type="scientific">Paractinoplanes atraurantiacus</name>
    <dbReference type="NCBI Taxonomy" id="1036182"/>
    <lineage>
        <taxon>Bacteria</taxon>
        <taxon>Bacillati</taxon>
        <taxon>Actinomycetota</taxon>
        <taxon>Actinomycetes</taxon>
        <taxon>Micromonosporales</taxon>
        <taxon>Micromonosporaceae</taxon>
        <taxon>Paractinoplanes</taxon>
    </lineage>
</organism>
<dbReference type="AlphaFoldDB" id="A0A285IQN3"/>
<feature type="transmembrane region" description="Helical" evidence="1">
    <location>
        <begin position="264"/>
        <end position="287"/>
    </location>
</feature>
<feature type="transmembrane region" description="Helical" evidence="1">
    <location>
        <begin position="299"/>
        <end position="325"/>
    </location>
</feature>
<proteinExistence type="predicted"/>
<keyword evidence="1" id="KW-1133">Transmembrane helix</keyword>
<keyword evidence="1" id="KW-0812">Transmembrane</keyword>
<dbReference type="Proteomes" id="UP000219612">
    <property type="component" value="Unassembled WGS sequence"/>
</dbReference>
<protein>
    <recommendedName>
        <fullName evidence="4">Major Facilitator Superfamily protein</fullName>
    </recommendedName>
</protein>
<dbReference type="EMBL" id="OBDY01000010">
    <property type="protein sequence ID" value="SNY50282.1"/>
    <property type="molecule type" value="Genomic_DNA"/>
</dbReference>
<sequence>MLLADRHRGTHRATGPGGLRRAGRLRELLVTGVVDSFGMALGWTFVVLVGTARGGLGEAALYNAAMLVGTVLSAPAAGWMSSRLNGRALLRTAAGVELPMRFLVLFGVISGLPAWLVAVFILVMHTAAWAGYAGLRAEVTAVDASPRTMTRFVICIVGVEAAGTALAALLPTGPDGQPAGWLLRAIFVVFLGTLLPVMLVARRARIIPAGSVFPRSPARGRHAKPGWRLPMPRLMLAGGGVMLIAAGPSLLAVPVTEELYGSSWVAGAAVAFCAGTLLADSAVGWIGRLGLPAVLRWSLWGLGMLAGWILAPLYAPFVLLAQFAAGLATTAFEGDMDARVAAEAQPGTLTRDLAYSASFRALGGAVAVRALPMMIAAPAIGMAASASALVLGVLSLIIWAGLTTAPHLFRRFAH</sequence>